<dbReference type="EC" id="1.6.5.2" evidence="2"/>
<dbReference type="EMBL" id="JBHZOL010000097">
    <property type="protein sequence ID" value="MFE4108005.1"/>
    <property type="molecule type" value="Genomic_DNA"/>
</dbReference>
<dbReference type="Proteomes" id="UP001600165">
    <property type="component" value="Unassembled WGS sequence"/>
</dbReference>
<feature type="domain" description="NmrA-like" evidence="1">
    <location>
        <begin position="4"/>
        <end position="259"/>
    </location>
</feature>
<dbReference type="Gene3D" id="3.90.25.10">
    <property type="entry name" value="UDP-galactose 4-epimerase, domain 1"/>
    <property type="match status" value="1"/>
</dbReference>
<evidence type="ECO:0000313" key="3">
    <source>
        <dbReference type="Proteomes" id="UP001600165"/>
    </source>
</evidence>
<gene>
    <name evidence="2" type="ORF">ACFVKH_17100</name>
</gene>
<evidence type="ECO:0000313" key="2">
    <source>
        <dbReference type="EMBL" id="MFE4108005.1"/>
    </source>
</evidence>
<dbReference type="RefSeq" id="WP_377967298.1">
    <property type="nucleotide sequence ID" value="NZ_JBHZOL010000097.1"/>
</dbReference>
<sequence length="290" mass="31216">MVNSSTILIAGATGTNGRLLTARLAAAGQTVRALVRNSQSAQSLAQPNVQLFEGDLNNPASLEAAFENVERAFIAMAIVPNTVELFQNFFEAAKNTTDVHIVKFSALGAGDKAKSVIQQQHTQSDNALMALGLPYTILRPNSFYQNMLWSAPSIQTTGQFYLPFGEAKQSLVDVRDLVEVAFQALMTTEHQGKVYELTGPEACSYYDVAQQLSTTIGKAVTYVPIPNEAALQGMLDSGMPEWTAKAIAELYSVFATGEFAQTNDTIQTITGKPATSFATWAAENKAAFAE</sequence>
<keyword evidence="3" id="KW-1185">Reference proteome</keyword>
<dbReference type="PANTHER" id="PTHR43162">
    <property type="match status" value="1"/>
</dbReference>
<evidence type="ECO:0000259" key="1">
    <source>
        <dbReference type="Pfam" id="PF05368"/>
    </source>
</evidence>
<proteinExistence type="predicted"/>
<organism evidence="2 3">
    <name type="scientific">Almyronema epifaneia S1</name>
    <dbReference type="NCBI Taxonomy" id="2991925"/>
    <lineage>
        <taxon>Bacteria</taxon>
        <taxon>Bacillati</taxon>
        <taxon>Cyanobacteriota</taxon>
        <taxon>Cyanophyceae</taxon>
        <taxon>Nodosilineales</taxon>
        <taxon>Nodosilineaceae</taxon>
        <taxon>Almyronema</taxon>
        <taxon>Almyronema epifaneia</taxon>
    </lineage>
</organism>
<protein>
    <submittedName>
        <fullName evidence="2">SDR family oxidoreductase</fullName>
        <ecNumber evidence="2">1.6.5.2</ecNumber>
    </submittedName>
</protein>
<dbReference type="SUPFAM" id="SSF51735">
    <property type="entry name" value="NAD(P)-binding Rossmann-fold domains"/>
    <property type="match status" value="1"/>
</dbReference>
<name>A0ABW6IIK0_9CYAN</name>
<reference evidence="2 3" key="1">
    <citation type="submission" date="2024-10" db="EMBL/GenBank/DDBJ databases">
        <authorList>
            <person name="Ratan Roy A."/>
            <person name="Morales Sandoval P.H."/>
            <person name="De Los Santos Villalobos S."/>
            <person name="Chakraborty S."/>
            <person name="Mukherjee J."/>
        </authorList>
    </citation>
    <scope>NUCLEOTIDE SEQUENCE [LARGE SCALE GENOMIC DNA]</scope>
    <source>
        <strain evidence="2 3">S1</strain>
    </source>
</reference>
<accession>A0ABW6IIK0</accession>
<dbReference type="PANTHER" id="PTHR43162:SF1">
    <property type="entry name" value="PRESTALK A DIFFERENTIATION PROTEIN A"/>
    <property type="match status" value="1"/>
</dbReference>
<dbReference type="InterPro" id="IPR036291">
    <property type="entry name" value="NAD(P)-bd_dom_sf"/>
</dbReference>
<dbReference type="InterPro" id="IPR051604">
    <property type="entry name" value="Ergot_Alk_Oxidoreductase"/>
</dbReference>
<dbReference type="Pfam" id="PF05368">
    <property type="entry name" value="NmrA"/>
    <property type="match status" value="1"/>
</dbReference>
<comment type="caution">
    <text evidence="2">The sequence shown here is derived from an EMBL/GenBank/DDBJ whole genome shotgun (WGS) entry which is preliminary data.</text>
</comment>
<keyword evidence="2" id="KW-0560">Oxidoreductase</keyword>
<dbReference type="Gene3D" id="3.40.50.720">
    <property type="entry name" value="NAD(P)-binding Rossmann-like Domain"/>
    <property type="match status" value="1"/>
</dbReference>
<dbReference type="GO" id="GO:0003955">
    <property type="term" value="F:NAD(P)H dehydrogenase (quinone) activity"/>
    <property type="evidence" value="ECO:0007669"/>
    <property type="project" value="UniProtKB-EC"/>
</dbReference>
<dbReference type="CDD" id="cd05269">
    <property type="entry name" value="TMR_SDR_a"/>
    <property type="match status" value="1"/>
</dbReference>
<dbReference type="InterPro" id="IPR008030">
    <property type="entry name" value="NmrA-like"/>
</dbReference>